<evidence type="ECO:0000256" key="4">
    <source>
        <dbReference type="ARBA" id="ARBA00023136"/>
    </source>
</evidence>
<dbReference type="SUPFAM" id="SSF81321">
    <property type="entry name" value="Family A G protein-coupled receptor-like"/>
    <property type="match status" value="1"/>
</dbReference>
<keyword evidence="2 6" id="KW-0812">Transmembrane</keyword>
<feature type="compositionally biased region" description="Low complexity" evidence="5">
    <location>
        <begin position="426"/>
        <end position="436"/>
    </location>
</feature>
<dbReference type="GO" id="GO:0005886">
    <property type="term" value="C:plasma membrane"/>
    <property type="evidence" value="ECO:0007669"/>
    <property type="project" value="TreeGrafter"/>
</dbReference>
<evidence type="ECO:0000256" key="1">
    <source>
        <dbReference type="ARBA" id="ARBA00004141"/>
    </source>
</evidence>
<evidence type="ECO:0000256" key="3">
    <source>
        <dbReference type="ARBA" id="ARBA00022989"/>
    </source>
</evidence>
<protein>
    <recommendedName>
        <fullName evidence="9">G-protein coupled receptors family 2 profile 2 domain-containing protein</fullName>
    </recommendedName>
</protein>
<feature type="compositionally biased region" description="Low complexity" evidence="5">
    <location>
        <begin position="336"/>
        <end position="346"/>
    </location>
</feature>
<feature type="compositionally biased region" description="Basic and acidic residues" evidence="5">
    <location>
        <begin position="391"/>
        <end position="406"/>
    </location>
</feature>
<dbReference type="EMBL" id="BLQM01000323">
    <property type="protein sequence ID" value="GMH83078.1"/>
    <property type="molecule type" value="Genomic_DNA"/>
</dbReference>
<reference evidence="8" key="1">
    <citation type="journal article" date="2023" name="Commun. Biol.">
        <title>Genome analysis of Parmales, the sister group of diatoms, reveals the evolutionary specialization of diatoms from phago-mixotrophs to photoautotrophs.</title>
        <authorList>
            <person name="Ban H."/>
            <person name="Sato S."/>
            <person name="Yoshikawa S."/>
            <person name="Yamada K."/>
            <person name="Nakamura Y."/>
            <person name="Ichinomiya M."/>
            <person name="Sato N."/>
            <person name="Blanc-Mathieu R."/>
            <person name="Endo H."/>
            <person name="Kuwata A."/>
            <person name="Ogata H."/>
        </authorList>
    </citation>
    <scope>NUCLEOTIDE SEQUENCE [LARGE SCALE GENOMIC DNA]</scope>
</reference>
<evidence type="ECO:0000313" key="7">
    <source>
        <dbReference type="EMBL" id="GMH83078.1"/>
    </source>
</evidence>
<comment type="caution">
    <text evidence="7">The sequence shown here is derived from an EMBL/GenBank/DDBJ whole genome shotgun (WGS) entry which is preliminary data.</text>
</comment>
<feature type="transmembrane region" description="Helical" evidence="6">
    <location>
        <begin position="56"/>
        <end position="74"/>
    </location>
</feature>
<dbReference type="AlphaFoldDB" id="A0A9W7BA54"/>
<feature type="transmembrane region" description="Helical" evidence="6">
    <location>
        <begin position="20"/>
        <end position="44"/>
    </location>
</feature>
<keyword evidence="3 6" id="KW-1133">Transmembrane helix</keyword>
<dbReference type="PANTHER" id="PTHR23112">
    <property type="entry name" value="G PROTEIN-COUPLED RECEPTOR 157-RELATED"/>
    <property type="match status" value="1"/>
</dbReference>
<dbReference type="PANTHER" id="PTHR23112:SF47">
    <property type="entry name" value="G-PROTEIN COUPLED RECEPTOR 157"/>
    <property type="match status" value="1"/>
</dbReference>
<feature type="compositionally biased region" description="Basic residues" evidence="5">
    <location>
        <begin position="347"/>
        <end position="360"/>
    </location>
</feature>
<evidence type="ECO:0000256" key="6">
    <source>
        <dbReference type="SAM" id="Phobius"/>
    </source>
</evidence>
<name>A0A9W7BA54_9STRA</name>
<feature type="transmembrane region" description="Helical" evidence="6">
    <location>
        <begin position="102"/>
        <end position="123"/>
    </location>
</feature>
<evidence type="ECO:0008006" key="9">
    <source>
        <dbReference type="Google" id="ProtNLM"/>
    </source>
</evidence>
<dbReference type="Proteomes" id="UP001162640">
    <property type="component" value="Unassembled WGS sequence"/>
</dbReference>
<feature type="transmembrane region" description="Helical" evidence="6">
    <location>
        <begin position="197"/>
        <end position="220"/>
    </location>
</feature>
<dbReference type="GO" id="GO:0004930">
    <property type="term" value="F:G protein-coupled receptor activity"/>
    <property type="evidence" value="ECO:0007669"/>
    <property type="project" value="TreeGrafter"/>
</dbReference>
<evidence type="ECO:0000256" key="5">
    <source>
        <dbReference type="SAM" id="MobiDB-lite"/>
    </source>
</evidence>
<feature type="region of interest" description="Disordered" evidence="5">
    <location>
        <begin position="334"/>
        <end position="450"/>
    </location>
</feature>
<evidence type="ECO:0000256" key="2">
    <source>
        <dbReference type="ARBA" id="ARBA00022692"/>
    </source>
</evidence>
<comment type="subcellular location">
    <subcellularLocation>
        <location evidence="1">Membrane</location>
        <topology evidence="1">Multi-pass membrane protein</topology>
    </subcellularLocation>
</comment>
<proteinExistence type="predicted"/>
<evidence type="ECO:0000313" key="8">
    <source>
        <dbReference type="Proteomes" id="UP001162640"/>
    </source>
</evidence>
<feature type="transmembrane region" description="Helical" evidence="6">
    <location>
        <begin position="144"/>
        <end position="164"/>
    </location>
</feature>
<sequence length="450" mass="48931">MGYGSGASEVACTNDPQVNFIVALTMSSLSVIGSACIIVSYYLMPKNQKAKILRCLLVWLSAMDLGASAAYLLSPLTVNGNSNNDDDGSNAVLNDGLCTFQAITSTFCSMSSFLTTCLIGIYLHQAVIRDATIQRWKVIHTHSGKVFMSVAILFPLGLCCVVLGNGKFGYSPEFGEQWCWIKTDPDSDDPNRKWGDFMWRMIGGKAVECTTIVVIVLTYIPTMLRLRKLKLSEGNNSISRLAFVPGAFVILRFPSLVRTVTEFWSTSDDNTGTMCLEFLSILQSLGDPSQGFVNGLAYCVGSIKMRRVLCRTFCCRKEEDDGIVTWEDTNERLRDTSATGTGTRRTTGSKRKKRSKRARGGKGPGQVVHGDGTTTDSNGNSWRDSSGVGADIDKCMSDSDEERYILDDELDEEMGEPGAPGDVTTGSSENSSSGNSFADDNDLSQSLLKG</sequence>
<organism evidence="7 8">
    <name type="scientific">Triparma laevis f. inornata</name>
    <dbReference type="NCBI Taxonomy" id="1714386"/>
    <lineage>
        <taxon>Eukaryota</taxon>
        <taxon>Sar</taxon>
        <taxon>Stramenopiles</taxon>
        <taxon>Ochrophyta</taxon>
        <taxon>Bolidophyceae</taxon>
        <taxon>Parmales</taxon>
        <taxon>Triparmaceae</taxon>
        <taxon>Triparma</taxon>
    </lineage>
</organism>
<dbReference type="GO" id="GO:0007189">
    <property type="term" value="P:adenylate cyclase-activating G protein-coupled receptor signaling pathway"/>
    <property type="evidence" value="ECO:0007669"/>
    <property type="project" value="TreeGrafter"/>
</dbReference>
<gene>
    <name evidence="7" type="ORF">TL16_g09476</name>
</gene>
<feature type="compositionally biased region" description="Polar residues" evidence="5">
    <location>
        <begin position="372"/>
        <end position="384"/>
    </location>
</feature>
<dbReference type="Gene3D" id="1.20.1070.10">
    <property type="entry name" value="Rhodopsin 7-helix transmembrane proteins"/>
    <property type="match status" value="1"/>
</dbReference>
<accession>A0A9W7BA54</accession>
<keyword evidence="4 6" id="KW-0472">Membrane</keyword>